<reference evidence="1" key="2">
    <citation type="journal article" date="2015" name="Data Brief">
        <title>Shoot transcriptome of the giant reed, Arundo donax.</title>
        <authorList>
            <person name="Barrero R.A."/>
            <person name="Guerrero F.D."/>
            <person name="Moolhuijzen P."/>
            <person name="Goolsby J.A."/>
            <person name="Tidwell J."/>
            <person name="Bellgard S.E."/>
            <person name="Bellgard M.I."/>
        </authorList>
    </citation>
    <scope>NUCLEOTIDE SEQUENCE</scope>
    <source>
        <tissue evidence="1">Shoot tissue taken approximately 20 cm above the soil surface</tissue>
    </source>
</reference>
<name>A0A0A8ZEC9_ARUDO</name>
<dbReference type="AlphaFoldDB" id="A0A0A8ZEC9"/>
<reference evidence="1" key="1">
    <citation type="submission" date="2014-09" db="EMBL/GenBank/DDBJ databases">
        <authorList>
            <person name="Magalhaes I.L.F."/>
            <person name="Oliveira U."/>
            <person name="Santos F.R."/>
            <person name="Vidigal T.H.D.A."/>
            <person name="Brescovit A.D."/>
            <person name="Santos A.J."/>
        </authorList>
    </citation>
    <scope>NUCLEOTIDE SEQUENCE</scope>
    <source>
        <tissue evidence="1">Shoot tissue taken approximately 20 cm above the soil surface</tissue>
    </source>
</reference>
<organism evidence="1">
    <name type="scientific">Arundo donax</name>
    <name type="common">Giant reed</name>
    <name type="synonym">Donax arundinaceus</name>
    <dbReference type="NCBI Taxonomy" id="35708"/>
    <lineage>
        <taxon>Eukaryota</taxon>
        <taxon>Viridiplantae</taxon>
        <taxon>Streptophyta</taxon>
        <taxon>Embryophyta</taxon>
        <taxon>Tracheophyta</taxon>
        <taxon>Spermatophyta</taxon>
        <taxon>Magnoliopsida</taxon>
        <taxon>Liliopsida</taxon>
        <taxon>Poales</taxon>
        <taxon>Poaceae</taxon>
        <taxon>PACMAD clade</taxon>
        <taxon>Arundinoideae</taxon>
        <taxon>Arundineae</taxon>
        <taxon>Arundo</taxon>
    </lineage>
</organism>
<dbReference type="EMBL" id="GBRH01264663">
    <property type="protein sequence ID" value="JAD33232.1"/>
    <property type="molecule type" value="Transcribed_RNA"/>
</dbReference>
<evidence type="ECO:0000313" key="1">
    <source>
        <dbReference type="EMBL" id="JAD33232.1"/>
    </source>
</evidence>
<accession>A0A0A8ZEC9</accession>
<protein>
    <submittedName>
        <fullName evidence="1">Uncharacterized protein</fullName>
    </submittedName>
</protein>
<sequence>MYSMVAIGCWYVQIAAPARWGLPSTALVDGPGSHALLSRWCRRLELAICRAHRW</sequence>
<proteinExistence type="predicted"/>